<dbReference type="InterPro" id="IPR036271">
    <property type="entry name" value="Tet_transcr_reg_TetR-rel_C_sf"/>
</dbReference>
<dbReference type="InterPro" id="IPR009057">
    <property type="entry name" value="Homeodomain-like_sf"/>
</dbReference>
<gene>
    <name evidence="7" type="ORF">ACFFGN_30400</name>
</gene>
<organism evidence="7 8">
    <name type="scientific">Kribbella deserti</name>
    <dbReference type="NCBI Taxonomy" id="1926257"/>
    <lineage>
        <taxon>Bacteria</taxon>
        <taxon>Bacillati</taxon>
        <taxon>Actinomycetota</taxon>
        <taxon>Actinomycetes</taxon>
        <taxon>Propionibacteriales</taxon>
        <taxon>Kribbellaceae</taxon>
        <taxon>Kribbella</taxon>
    </lineage>
</organism>
<dbReference type="PRINTS" id="PR00455">
    <property type="entry name" value="HTHTETR"/>
</dbReference>
<dbReference type="InterPro" id="IPR050109">
    <property type="entry name" value="HTH-type_TetR-like_transc_reg"/>
</dbReference>
<dbReference type="InterPro" id="IPR023772">
    <property type="entry name" value="DNA-bd_HTH_TetR-type_CS"/>
</dbReference>
<dbReference type="PANTHER" id="PTHR30055:SF148">
    <property type="entry name" value="TETR-FAMILY TRANSCRIPTIONAL REGULATOR"/>
    <property type="match status" value="1"/>
</dbReference>
<dbReference type="Gene3D" id="1.10.10.60">
    <property type="entry name" value="Homeodomain-like"/>
    <property type="match status" value="1"/>
</dbReference>
<keyword evidence="8" id="KW-1185">Reference proteome</keyword>
<evidence type="ECO:0000313" key="7">
    <source>
        <dbReference type="EMBL" id="MFC0628421.1"/>
    </source>
</evidence>
<name>A0ABV6QUW5_9ACTN</name>
<dbReference type="PROSITE" id="PS01081">
    <property type="entry name" value="HTH_TETR_1"/>
    <property type="match status" value="1"/>
</dbReference>
<evidence type="ECO:0000256" key="2">
    <source>
        <dbReference type="ARBA" id="ARBA00023125"/>
    </source>
</evidence>
<proteinExistence type="predicted"/>
<dbReference type="InterPro" id="IPR001647">
    <property type="entry name" value="HTH_TetR"/>
</dbReference>
<evidence type="ECO:0000313" key="8">
    <source>
        <dbReference type="Proteomes" id="UP001589890"/>
    </source>
</evidence>
<evidence type="ECO:0000259" key="6">
    <source>
        <dbReference type="PROSITE" id="PS50977"/>
    </source>
</evidence>
<dbReference type="PANTHER" id="PTHR30055">
    <property type="entry name" value="HTH-TYPE TRANSCRIPTIONAL REGULATOR RUTR"/>
    <property type="match status" value="1"/>
</dbReference>
<accession>A0ABV6QUW5</accession>
<keyword evidence="1" id="KW-0805">Transcription regulation</keyword>
<feature type="domain" description="HTH tetR-type" evidence="6">
    <location>
        <begin position="17"/>
        <end position="77"/>
    </location>
</feature>
<dbReference type="Gene3D" id="1.10.357.10">
    <property type="entry name" value="Tetracycline Repressor, domain 2"/>
    <property type="match status" value="1"/>
</dbReference>
<dbReference type="SUPFAM" id="SSF48498">
    <property type="entry name" value="Tetracyclin repressor-like, C-terminal domain"/>
    <property type="match status" value="1"/>
</dbReference>
<dbReference type="Proteomes" id="UP001589890">
    <property type="component" value="Unassembled WGS sequence"/>
</dbReference>
<evidence type="ECO:0000256" key="4">
    <source>
        <dbReference type="PROSITE-ProRule" id="PRU00335"/>
    </source>
</evidence>
<dbReference type="SUPFAM" id="SSF46689">
    <property type="entry name" value="Homeodomain-like"/>
    <property type="match status" value="1"/>
</dbReference>
<dbReference type="Pfam" id="PF16859">
    <property type="entry name" value="TetR_C_11"/>
    <property type="match status" value="1"/>
</dbReference>
<protein>
    <submittedName>
        <fullName evidence="7">TetR/AcrR family transcriptional regulator</fullName>
    </submittedName>
</protein>
<comment type="caution">
    <text evidence="7">The sequence shown here is derived from an EMBL/GenBank/DDBJ whole genome shotgun (WGS) entry which is preliminary data.</text>
</comment>
<dbReference type="EMBL" id="JBHLTC010000039">
    <property type="protein sequence ID" value="MFC0628421.1"/>
    <property type="molecule type" value="Genomic_DNA"/>
</dbReference>
<feature type="region of interest" description="Disordered" evidence="5">
    <location>
        <begin position="1"/>
        <end position="22"/>
    </location>
</feature>
<dbReference type="PROSITE" id="PS50977">
    <property type="entry name" value="HTH_TETR_2"/>
    <property type="match status" value="1"/>
</dbReference>
<dbReference type="InterPro" id="IPR011075">
    <property type="entry name" value="TetR_C"/>
</dbReference>
<dbReference type="Pfam" id="PF00440">
    <property type="entry name" value="TetR_N"/>
    <property type="match status" value="1"/>
</dbReference>
<reference evidence="7 8" key="1">
    <citation type="submission" date="2024-09" db="EMBL/GenBank/DDBJ databases">
        <authorList>
            <person name="Sun Q."/>
            <person name="Mori K."/>
        </authorList>
    </citation>
    <scope>NUCLEOTIDE SEQUENCE [LARGE SCALE GENOMIC DNA]</scope>
    <source>
        <strain evidence="7 8">CGMCC 1.15906</strain>
    </source>
</reference>
<keyword evidence="2 4" id="KW-0238">DNA-binding</keyword>
<feature type="DNA-binding region" description="H-T-H motif" evidence="4">
    <location>
        <begin position="40"/>
        <end position="59"/>
    </location>
</feature>
<evidence type="ECO:0000256" key="5">
    <source>
        <dbReference type="SAM" id="MobiDB-lite"/>
    </source>
</evidence>
<evidence type="ECO:0000256" key="3">
    <source>
        <dbReference type="ARBA" id="ARBA00023163"/>
    </source>
</evidence>
<keyword evidence="3" id="KW-0804">Transcription</keyword>
<dbReference type="RefSeq" id="WP_380054668.1">
    <property type="nucleotide sequence ID" value="NZ_JBHLTC010000039.1"/>
</dbReference>
<evidence type="ECO:0000256" key="1">
    <source>
        <dbReference type="ARBA" id="ARBA00023015"/>
    </source>
</evidence>
<sequence length="212" mass="23238">METNNGERPRRGRPRDPEAEPRIRRHAIQLLLERGFDGMTVDDVAEAAGVGKATIYRRWASKEDLAHDAMTQVFSIEIPDPDTGSIVGDLTQVYADAVVFAGSKEGVALIRLALSEINRDPQTAALYRNFLQHRVALTAAAVDRARARGEKIRPDADVPVMVQWLAGLLIVRAVTGEPMPGPDDVEDLVRMTLFGICGDPATTVRDRSAAER</sequence>